<dbReference type="EMBL" id="CP012670">
    <property type="protein sequence ID" value="AUX26336.1"/>
    <property type="molecule type" value="Genomic_DNA"/>
</dbReference>
<feature type="signal peptide" evidence="1">
    <location>
        <begin position="1"/>
        <end position="24"/>
    </location>
</feature>
<gene>
    <name evidence="2" type="ORF">SOCEGT47_068970</name>
</gene>
<organism evidence="2 3">
    <name type="scientific">Sorangium cellulosum</name>
    <name type="common">Polyangium cellulosum</name>
    <dbReference type="NCBI Taxonomy" id="56"/>
    <lineage>
        <taxon>Bacteria</taxon>
        <taxon>Pseudomonadati</taxon>
        <taxon>Myxococcota</taxon>
        <taxon>Polyangia</taxon>
        <taxon>Polyangiales</taxon>
        <taxon>Polyangiaceae</taxon>
        <taxon>Sorangium</taxon>
    </lineage>
</organism>
<reference evidence="2 3" key="1">
    <citation type="submission" date="2015-09" db="EMBL/GenBank/DDBJ databases">
        <title>Sorangium comparison.</title>
        <authorList>
            <person name="Zaburannyi N."/>
            <person name="Bunk B."/>
            <person name="Overmann J."/>
            <person name="Mueller R."/>
        </authorList>
    </citation>
    <scope>NUCLEOTIDE SEQUENCE [LARGE SCALE GENOMIC DNA]</scope>
    <source>
        <strain evidence="2 3">So ceGT47</strain>
    </source>
</reference>
<feature type="chain" id="PRO_5020586892" description="Secreted protein" evidence="1">
    <location>
        <begin position="25"/>
        <end position="134"/>
    </location>
</feature>
<dbReference type="OrthoDB" id="5524182at2"/>
<dbReference type="Proteomes" id="UP000295781">
    <property type="component" value="Chromosome"/>
</dbReference>
<name>A0A4P2QAN6_SORCE</name>
<sequence length="134" mass="14523">MKHRSFILKAAGGLLLALAGITTAAVVRAGFIYTDYYCTQDATGGVCSGSFRTLQEIPGLDSAQFIMERSLDGSTLRLFSASMDGVAYSCTAGWQLADMWSVAMATRGYMRITWDANGECKTLRIHNGSPFPDF</sequence>
<dbReference type="RefSeq" id="WP_129353883.1">
    <property type="nucleotide sequence ID" value="NZ_CP012670.1"/>
</dbReference>
<keyword evidence="1" id="KW-0732">Signal</keyword>
<evidence type="ECO:0008006" key="4">
    <source>
        <dbReference type="Google" id="ProtNLM"/>
    </source>
</evidence>
<accession>A0A4P2QAN6</accession>
<evidence type="ECO:0000256" key="1">
    <source>
        <dbReference type="SAM" id="SignalP"/>
    </source>
</evidence>
<dbReference type="AlphaFoldDB" id="A0A4P2QAN6"/>
<evidence type="ECO:0000313" key="2">
    <source>
        <dbReference type="EMBL" id="AUX26336.1"/>
    </source>
</evidence>
<evidence type="ECO:0000313" key="3">
    <source>
        <dbReference type="Proteomes" id="UP000295781"/>
    </source>
</evidence>
<protein>
    <recommendedName>
        <fullName evidence="4">Secreted protein</fullName>
    </recommendedName>
</protein>
<proteinExistence type="predicted"/>